<proteinExistence type="predicted"/>
<feature type="transmembrane region" description="Helical" evidence="1">
    <location>
        <begin position="204"/>
        <end position="225"/>
    </location>
</feature>
<keyword evidence="1" id="KW-1133">Transmembrane helix</keyword>
<feature type="transmembrane region" description="Helical" evidence="1">
    <location>
        <begin position="127"/>
        <end position="145"/>
    </location>
</feature>
<evidence type="ECO:0000313" key="3">
    <source>
        <dbReference type="Proteomes" id="UP000230052"/>
    </source>
</evidence>
<comment type="caution">
    <text evidence="2">The sequence shown here is derived from an EMBL/GenBank/DDBJ whole genome shotgun (WGS) entry which is preliminary data.</text>
</comment>
<feature type="transmembrane region" description="Helical" evidence="1">
    <location>
        <begin position="7"/>
        <end position="33"/>
    </location>
</feature>
<feature type="transmembrane region" description="Helical" evidence="1">
    <location>
        <begin position="180"/>
        <end position="198"/>
    </location>
</feature>
<gene>
    <name evidence="2" type="ORF">COS99_07015</name>
</gene>
<feature type="transmembrane region" description="Helical" evidence="1">
    <location>
        <begin position="382"/>
        <end position="403"/>
    </location>
</feature>
<feature type="transmembrane region" description="Helical" evidence="1">
    <location>
        <begin position="237"/>
        <end position="258"/>
    </location>
</feature>
<reference evidence="2 3" key="1">
    <citation type="submission" date="2017-09" db="EMBL/GenBank/DDBJ databases">
        <title>Depth-based differentiation of microbial function through sediment-hosted aquifers and enrichment of novel symbionts in the deep terrestrial subsurface.</title>
        <authorList>
            <person name="Probst A.J."/>
            <person name="Ladd B."/>
            <person name="Jarett J.K."/>
            <person name="Geller-Mcgrath D.E."/>
            <person name="Sieber C.M."/>
            <person name="Emerson J.B."/>
            <person name="Anantharaman K."/>
            <person name="Thomas B.C."/>
            <person name="Malmstrom R."/>
            <person name="Stieglmeier M."/>
            <person name="Klingl A."/>
            <person name="Woyke T."/>
            <person name="Ryan C.M."/>
            <person name="Banfield J.F."/>
        </authorList>
    </citation>
    <scope>NUCLEOTIDE SEQUENCE [LARGE SCALE GENOMIC DNA]</scope>
    <source>
        <strain evidence="2">CG07_land_8_20_14_0_80_42_15</strain>
    </source>
</reference>
<accession>A0A2J0KR44</accession>
<protein>
    <recommendedName>
        <fullName evidence="4">Glycosyltransferase RgtA/B/C/D-like domain-containing protein</fullName>
    </recommendedName>
</protein>
<keyword evidence="1" id="KW-0472">Membrane</keyword>
<dbReference type="Proteomes" id="UP000230052">
    <property type="component" value="Unassembled WGS sequence"/>
</dbReference>
<feature type="transmembrane region" description="Helical" evidence="1">
    <location>
        <begin position="437"/>
        <end position="457"/>
    </location>
</feature>
<feature type="transmembrane region" description="Helical" evidence="1">
    <location>
        <begin position="151"/>
        <end position="168"/>
    </location>
</feature>
<evidence type="ECO:0008006" key="4">
    <source>
        <dbReference type="Google" id="ProtNLM"/>
    </source>
</evidence>
<evidence type="ECO:0000256" key="1">
    <source>
        <dbReference type="SAM" id="Phobius"/>
    </source>
</evidence>
<keyword evidence="1" id="KW-0812">Transmembrane</keyword>
<feature type="transmembrane region" description="Helical" evidence="1">
    <location>
        <begin position="97"/>
        <end position="120"/>
    </location>
</feature>
<dbReference type="EMBL" id="PEWV01000071">
    <property type="protein sequence ID" value="PIU41081.1"/>
    <property type="molecule type" value="Genomic_DNA"/>
</dbReference>
<sequence length="463" mass="52902">MNKSLEYRLWIIFFFYTAFVSLFIQLILLPYFFSSWHAGNGLLTSSLDSLSFHKSAVDLAQKIHVYGWSVWELRPKGQSPVGVVAAIYALTTAKPWVLIPLSAFLHATAAIILLKMILLFLPDWKKAIWCVLPFVFYPTAALWYAQIHKDGYSILGLLMIIYGLIILSKHIFIRKEYLKLTKGFLIILFGTFLIWLVRPYLMTYTNMLTCLFISIVFGFLIFMFFKKNIRIKTLSLNLFLFILLILLLSPENIFSWTFKKFEGTKTITQDLTKSNKNIAGPISPSHETKGAIPTTTTNVTDKARAGFIANNVIKINLARTGFIMANHAVDAKSAIDNNINFNTLSDVISYIPRALQIVFLSPFPTDWFKQGTFESNTLMRRITGVEMLGVYFSLIFLPFAAFYWRKQIEFWLVILFCTILLLLLGLIINNIGTLCRFRYGLLMTIVALGVAGFIKLLEVKSKK</sequence>
<feature type="transmembrane region" description="Helical" evidence="1">
    <location>
        <begin position="410"/>
        <end position="431"/>
    </location>
</feature>
<dbReference type="AlphaFoldDB" id="A0A2J0KR44"/>
<evidence type="ECO:0000313" key="2">
    <source>
        <dbReference type="EMBL" id="PIU41081.1"/>
    </source>
</evidence>
<organism evidence="2 3">
    <name type="scientific">Candidatus Aquitaenariimonas noxiae</name>
    <dbReference type="NCBI Taxonomy" id="1974741"/>
    <lineage>
        <taxon>Bacteria</taxon>
        <taxon>Pseudomonadati</taxon>
        <taxon>Candidatus Omnitrophota</taxon>
        <taxon>Candidatus Aquitaenariimonas</taxon>
    </lineage>
</organism>
<name>A0A2J0KR44_9BACT</name>